<reference evidence="2" key="1">
    <citation type="submission" date="2016-10" db="EMBL/GenBank/DDBJ databases">
        <authorList>
            <person name="Varghese N."/>
            <person name="Submissions S."/>
        </authorList>
    </citation>
    <scope>NUCLEOTIDE SEQUENCE [LARGE SCALE GENOMIC DNA]</scope>
    <source>
        <strain evidence="2">DSM 15718</strain>
    </source>
</reference>
<dbReference type="AlphaFoldDB" id="A0A1H3DUH2"/>
<proteinExistence type="predicted"/>
<gene>
    <name evidence="1" type="ORF">SAMN05444338_113120</name>
</gene>
<sequence length="104" mass="11897">MKGQSILFILFTRSNKNKSINIKNRSLAKLKNGFFMGYFQNPHAPITWRTILCYPKICSIFANSSAEKSRFCKLSMLLFSCLTELAPIKTEVIRLSFNNQAKAI</sequence>
<keyword evidence="2" id="KW-1185">Reference proteome</keyword>
<dbReference type="EMBL" id="FNMV01000013">
    <property type="protein sequence ID" value="SDX70055.1"/>
    <property type="molecule type" value="Genomic_DNA"/>
</dbReference>
<evidence type="ECO:0000313" key="2">
    <source>
        <dbReference type="Proteomes" id="UP000198569"/>
    </source>
</evidence>
<accession>A0A1H3DUH2</accession>
<name>A0A1H3DUH2_9FLAO</name>
<dbReference type="Proteomes" id="UP000198569">
    <property type="component" value="Unassembled WGS sequence"/>
</dbReference>
<evidence type="ECO:0000313" key="1">
    <source>
        <dbReference type="EMBL" id="SDX70055.1"/>
    </source>
</evidence>
<protein>
    <submittedName>
        <fullName evidence="1">Uncharacterized protein</fullName>
    </submittedName>
</protein>
<organism evidence="1 2">
    <name type="scientific">Flavobacterium degerlachei</name>
    <dbReference type="NCBI Taxonomy" id="229203"/>
    <lineage>
        <taxon>Bacteria</taxon>
        <taxon>Pseudomonadati</taxon>
        <taxon>Bacteroidota</taxon>
        <taxon>Flavobacteriia</taxon>
        <taxon>Flavobacteriales</taxon>
        <taxon>Flavobacteriaceae</taxon>
        <taxon>Flavobacterium</taxon>
    </lineage>
</organism>